<proteinExistence type="predicted"/>
<dbReference type="PANTHER" id="PTHR11723:SF17">
    <property type="entry name" value="PROTEIN EXTRA-MACROCHAETAE"/>
    <property type="match status" value="1"/>
</dbReference>
<evidence type="ECO:0000313" key="9">
    <source>
        <dbReference type="Proteomes" id="UP000440578"/>
    </source>
</evidence>
<feature type="domain" description="BHLH" evidence="7">
    <location>
        <begin position="62"/>
        <end position="114"/>
    </location>
</feature>
<dbReference type="InterPro" id="IPR011598">
    <property type="entry name" value="bHLH_dom"/>
</dbReference>
<dbReference type="GO" id="GO:0032922">
    <property type="term" value="P:circadian regulation of gene expression"/>
    <property type="evidence" value="ECO:0007669"/>
    <property type="project" value="TreeGrafter"/>
</dbReference>
<comment type="caution">
    <text evidence="8">The sequence shown here is derived from an EMBL/GenBank/DDBJ whole genome shotgun (WGS) entry which is preliminary data.</text>
</comment>
<evidence type="ECO:0000259" key="7">
    <source>
        <dbReference type="PROSITE" id="PS50888"/>
    </source>
</evidence>
<dbReference type="GO" id="GO:0000122">
    <property type="term" value="P:negative regulation of transcription by RNA polymerase II"/>
    <property type="evidence" value="ECO:0007669"/>
    <property type="project" value="InterPro"/>
</dbReference>
<sequence>MFWRKSGRLPGGRPSAQTGEAVHTCPVFLGGQLSAVRPDTADRTRHTPDTDTRERDTRPGRTGRTGAAGESGRRGRRVASYLAQLRQLVPLVPPDRPVSQLEVIRHVIDYIGQLERQLETRAPPAKRRQPLREVTENTATDTTASLPLKQVPPRGLV</sequence>
<evidence type="ECO:0000256" key="1">
    <source>
        <dbReference type="ARBA" id="ARBA00004123"/>
    </source>
</evidence>
<dbReference type="PROSITE" id="PS50888">
    <property type="entry name" value="BHLH"/>
    <property type="match status" value="1"/>
</dbReference>
<comment type="subcellular location">
    <subcellularLocation>
        <location evidence="1">Nucleus</location>
    </subcellularLocation>
</comment>
<organism evidence="8 9">
    <name type="scientific">Amphibalanus amphitrite</name>
    <name type="common">Striped barnacle</name>
    <name type="synonym">Balanus amphitrite</name>
    <dbReference type="NCBI Taxonomy" id="1232801"/>
    <lineage>
        <taxon>Eukaryota</taxon>
        <taxon>Metazoa</taxon>
        <taxon>Ecdysozoa</taxon>
        <taxon>Arthropoda</taxon>
        <taxon>Crustacea</taxon>
        <taxon>Multicrustacea</taxon>
        <taxon>Cirripedia</taxon>
        <taxon>Thoracica</taxon>
        <taxon>Thoracicalcarea</taxon>
        <taxon>Balanomorpha</taxon>
        <taxon>Balanoidea</taxon>
        <taxon>Balanidae</taxon>
        <taxon>Amphibalaninae</taxon>
        <taxon>Amphibalanus</taxon>
    </lineage>
</organism>
<dbReference type="OrthoDB" id="6379534at2759"/>
<dbReference type="InterPro" id="IPR036638">
    <property type="entry name" value="HLH_DNA-bd_sf"/>
</dbReference>
<evidence type="ECO:0000256" key="6">
    <source>
        <dbReference type="SAM" id="MobiDB-lite"/>
    </source>
</evidence>
<keyword evidence="3" id="KW-0805">Transcription regulation</keyword>
<gene>
    <name evidence="8" type="primary">emc_2</name>
    <name evidence="8" type="ORF">FJT64_023027</name>
</gene>
<keyword evidence="4" id="KW-0804">Transcription</keyword>
<feature type="region of interest" description="Disordered" evidence="6">
    <location>
        <begin position="32"/>
        <end position="76"/>
    </location>
</feature>
<dbReference type="EMBL" id="VIIS01000762">
    <property type="protein sequence ID" value="KAF0305334.1"/>
    <property type="molecule type" value="Genomic_DNA"/>
</dbReference>
<feature type="compositionally biased region" description="Basic and acidic residues" evidence="6">
    <location>
        <begin position="39"/>
        <end position="59"/>
    </location>
</feature>
<keyword evidence="9" id="KW-1185">Reference proteome</keyword>
<protein>
    <submittedName>
        <fullName evidence="8">Protein extra-macrochaetae</fullName>
    </submittedName>
</protein>
<evidence type="ECO:0000256" key="5">
    <source>
        <dbReference type="ARBA" id="ARBA00023242"/>
    </source>
</evidence>
<evidence type="ECO:0000313" key="8">
    <source>
        <dbReference type="EMBL" id="KAF0305334.1"/>
    </source>
</evidence>
<feature type="compositionally biased region" description="Polar residues" evidence="6">
    <location>
        <begin position="136"/>
        <end position="145"/>
    </location>
</feature>
<dbReference type="GO" id="GO:0046983">
    <property type="term" value="F:protein dimerization activity"/>
    <property type="evidence" value="ECO:0007669"/>
    <property type="project" value="InterPro"/>
</dbReference>
<evidence type="ECO:0000256" key="2">
    <source>
        <dbReference type="ARBA" id="ARBA00022491"/>
    </source>
</evidence>
<dbReference type="Proteomes" id="UP000440578">
    <property type="component" value="Unassembled WGS sequence"/>
</dbReference>
<feature type="region of interest" description="Disordered" evidence="6">
    <location>
        <begin position="120"/>
        <end position="157"/>
    </location>
</feature>
<keyword evidence="5" id="KW-0539">Nucleus</keyword>
<dbReference type="PANTHER" id="PTHR11723">
    <property type="entry name" value="DNA-BINDING PROTEIN INHIBITOR"/>
    <property type="match status" value="1"/>
</dbReference>
<dbReference type="CDD" id="cd19695">
    <property type="entry name" value="bHLH_dnHLH_EMC_like"/>
    <property type="match status" value="1"/>
</dbReference>
<name>A0A6A4WNF4_AMPAM</name>
<dbReference type="InterPro" id="IPR026052">
    <property type="entry name" value="DNA-bd_prot-inh"/>
</dbReference>
<dbReference type="GO" id="GO:0005737">
    <property type="term" value="C:cytoplasm"/>
    <property type="evidence" value="ECO:0007669"/>
    <property type="project" value="InterPro"/>
</dbReference>
<dbReference type="AlphaFoldDB" id="A0A6A4WNF4"/>
<dbReference type="SUPFAM" id="SSF47459">
    <property type="entry name" value="HLH, helix-loop-helix DNA-binding domain"/>
    <property type="match status" value="1"/>
</dbReference>
<dbReference type="Pfam" id="PF00010">
    <property type="entry name" value="HLH"/>
    <property type="match status" value="1"/>
</dbReference>
<dbReference type="GO" id="GO:0030154">
    <property type="term" value="P:cell differentiation"/>
    <property type="evidence" value="ECO:0007669"/>
    <property type="project" value="TreeGrafter"/>
</dbReference>
<dbReference type="Gene3D" id="4.10.280.10">
    <property type="entry name" value="Helix-loop-helix DNA-binding domain"/>
    <property type="match status" value="1"/>
</dbReference>
<feature type="region of interest" description="Disordered" evidence="6">
    <location>
        <begin position="1"/>
        <end position="20"/>
    </location>
</feature>
<dbReference type="SMART" id="SM00353">
    <property type="entry name" value="HLH"/>
    <property type="match status" value="1"/>
</dbReference>
<keyword evidence="2" id="KW-0678">Repressor</keyword>
<feature type="compositionally biased region" description="Low complexity" evidence="6">
    <location>
        <begin position="60"/>
        <end position="70"/>
    </location>
</feature>
<accession>A0A6A4WNF4</accession>
<reference evidence="8 9" key="1">
    <citation type="submission" date="2019-07" db="EMBL/GenBank/DDBJ databases">
        <title>Draft genome assembly of a fouling barnacle, Amphibalanus amphitrite (Darwin, 1854): The first reference genome for Thecostraca.</title>
        <authorList>
            <person name="Kim W."/>
        </authorList>
    </citation>
    <scope>NUCLEOTIDE SEQUENCE [LARGE SCALE GENOMIC DNA]</scope>
    <source>
        <strain evidence="8">SNU_AA5</strain>
        <tissue evidence="8">Soma without cirri and trophi</tissue>
    </source>
</reference>
<dbReference type="GO" id="GO:0005634">
    <property type="term" value="C:nucleus"/>
    <property type="evidence" value="ECO:0007669"/>
    <property type="project" value="UniProtKB-SubCell"/>
</dbReference>
<evidence type="ECO:0000256" key="4">
    <source>
        <dbReference type="ARBA" id="ARBA00023163"/>
    </source>
</evidence>
<evidence type="ECO:0000256" key="3">
    <source>
        <dbReference type="ARBA" id="ARBA00023015"/>
    </source>
</evidence>